<dbReference type="Gene3D" id="3.40.1350.10">
    <property type="match status" value="1"/>
</dbReference>
<evidence type="ECO:0000259" key="1">
    <source>
        <dbReference type="Pfam" id="PF14088"/>
    </source>
</evidence>
<reference evidence="2 3" key="1">
    <citation type="submission" date="2024-01" db="EMBL/GenBank/DDBJ databases">
        <title>Hyphobacterium bacterium isolated from marine sediment.</title>
        <authorList>
            <person name="Zhao S."/>
        </authorList>
    </citation>
    <scope>NUCLEOTIDE SEQUENCE [LARGE SCALE GENOMIC DNA]</scope>
    <source>
        <strain evidence="2 3">Y60-23</strain>
    </source>
</reference>
<comment type="caution">
    <text evidence="2">The sequence shown here is derived from an EMBL/GenBank/DDBJ whole genome shotgun (WGS) entry which is preliminary data.</text>
</comment>
<dbReference type="Pfam" id="PF14088">
    <property type="entry name" value="DUF4268"/>
    <property type="match status" value="1"/>
</dbReference>
<dbReference type="EMBL" id="JAZDRO010000004">
    <property type="protein sequence ID" value="MEE2567143.1"/>
    <property type="molecule type" value="Genomic_DNA"/>
</dbReference>
<accession>A0ABU7M016</accession>
<dbReference type="InterPro" id="IPR011856">
    <property type="entry name" value="tRNA_endonuc-like_dom_sf"/>
</dbReference>
<name>A0ABU7M016_9PROT</name>
<dbReference type="RefSeq" id="WP_330196703.1">
    <property type="nucleotide sequence ID" value="NZ_JAZDRO010000004.1"/>
</dbReference>
<feature type="domain" description="DUF4268" evidence="1">
    <location>
        <begin position="179"/>
        <end position="312"/>
    </location>
</feature>
<gene>
    <name evidence="2" type="ORF">V0U35_10695</name>
</gene>
<organism evidence="2 3">
    <name type="scientific">Hyphobacterium marinum</name>
    <dbReference type="NCBI Taxonomy" id="3116574"/>
    <lineage>
        <taxon>Bacteria</taxon>
        <taxon>Pseudomonadati</taxon>
        <taxon>Pseudomonadota</taxon>
        <taxon>Alphaproteobacteria</taxon>
        <taxon>Maricaulales</taxon>
        <taxon>Maricaulaceae</taxon>
        <taxon>Hyphobacterium</taxon>
    </lineage>
</organism>
<proteinExistence type="predicted"/>
<dbReference type="InterPro" id="IPR025364">
    <property type="entry name" value="DUF4268"/>
</dbReference>
<keyword evidence="3" id="KW-1185">Reference proteome</keyword>
<sequence length="334" mass="38183">MSALSRLQRVALTDIWTTEAQHFTPWLAREENLALLGGALELELEHEATEKNVGPFRADILCKDLADGSWVLIENQLGRTDHPHLGQLLTYASGLKAVTIIWIAAAFTDEHRAALDWLNSITEDDFRFFGLEVELWRIDDSAAAPKFNIVSKPNEWSKSVSKGKREIDAADLTGVKATQFEYWTAFAETATARSKILRPQKPRPQHWTSMSIGRSGFYVSALVNSRDNLIGVELVMADENAKPHFDLLEQEKTEIESELGTQLNWKRLSDGKHSKIDVWKADVDFRKETDWPQQHAWLIDMLERFHKVFSDRIRSLDAENWEPPSEPDEFVIET</sequence>
<dbReference type="Proteomes" id="UP001310692">
    <property type="component" value="Unassembled WGS sequence"/>
</dbReference>
<protein>
    <submittedName>
        <fullName evidence="2">DUF4268 domain-containing protein</fullName>
    </submittedName>
</protein>
<evidence type="ECO:0000313" key="3">
    <source>
        <dbReference type="Proteomes" id="UP001310692"/>
    </source>
</evidence>
<evidence type="ECO:0000313" key="2">
    <source>
        <dbReference type="EMBL" id="MEE2567143.1"/>
    </source>
</evidence>